<evidence type="ECO:0000313" key="2">
    <source>
        <dbReference type="Proteomes" id="UP000656367"/>
    </source>
</evidence>
<evidence type="ECO:0000313" key="1">
    <source>
        <dbReference type="EMBL" id="GGM44478.1"/>
    </source>
</evidence>
<organism evidence="1 2">
    <name type="scientific">Haloarcula argentinensis</name>
    <dbReference type="NCBI Taxonomy" id="43776"/>
    <lineage>
        <taxon>Archaea</taxon>
        <taxon>Methanobacteriati</taxon>
        <taxon>Methanobacteriota</taxon>
        <taxon>Stenosarchaea group</taxon>
        <taxon>Halobacteria</taxon>
        <taxon>Halobacteriales</taxon>
        <taxon>Haloarculaceae</taxon>
        <taxon>Haloarcula</taxon>
    </lineage>
</organism>
<comment type="caution">
    <text evidence="1">The sequence shown here is derived from an EMBL/GenBank/DDBJ whole genome shotgun (WGS) entry which is preliminary data.</text>
</comment>
<proteinExistence type="predicted"/>
<protein>
    <submittedName>
        <fullName evidence="1">Uncharacterized protein</fullName>
    </submittedName>
</protein>
<sequence length="134" mass="14377">MGLGQFLIPWHYTGVGTRYPSRRNTFASHSLYYGMSHPSPETAADPEELVAALPTPPAPWQRSDANGGIVEYRIPDDDGVCAAAKLVVRPELFDDSAVRVDRKQGCKDVGTGRHPDIESAVDAVTAELAAAVGE</sequence>
<dbReference type="Proteomes" id="UP000656367">
    <property type="component" value="Unassembled WGS sequence"/>
</dbReference>
<name>A0A830FWI9_HALAR</name>
<gene>
    <name evidence="1" type="ORF">GCM10009006_27250</name>
</gene>
<dbReference type="EMBL" id="BMON01000002">
    <property type="protein sequence ID" value="GGM44478.1"/>
    <property type="molecule type" value="Genomic_DNA"/>
</dbReference>
<reference evidence="1" key="2">
    <citation type="submission" date="2020-09" db="EMBL/GenBank/DDBJ databases">
        <authorList>
            <person name="Sun Q."/>
            <person name="Ohkuma M."/>
        </authorList>
    </citation>
    <scope>NUCLEOTIDE SEQUENCE</scope>
    <source>
        <strain evidence="1">JCM 15759</strain>
    </source>
</reference>
<accession>A0A830FWI9</accession>
<reference evidence="1" key="1">
    <citation type="journal article" date="2014" name="Int. J. Syst. Evol. Microbiol.">
        <title>Complete genome sequence of Corynebacterium casei LMG S-19264T (=DSM 44701T), isolated from a smear-ripened cheese.</title>
        <authorList>
            <consortium name="US DOE Joint Genome Institute (JGI-PGF)"/>
            <person name="Walter F."/>
            <person name="Albersmeier A."/>
            <person name="Kalinowski J."/>
            <person name="Ruckert C."/>
        </authorList>
    </citation>
    <scope>NUCLEOTIDE SEQUENCE</scope>
    <source>
        <strain evidence="1">JCM 15759</strain>
    </source>
</reference>
<dbReference type="AlphaFoldDB" id="A0A830FWI9"/>